<feature type="transmembrane region" description="Helical" evidence="5">
    <location>
        <begin position="411"/>
        <end position="429"/>
    </location>
</feature>
<evidence type="ECO:0000256" key="3">
    <source>
        <dbReference type="ARBA" id="ARBA00022989"/>
    </source>
</evidence>
<dbReference type="Pfam" id="PF04932">
    <property type="entry name" value="Wzy_C"/>
    <property type="match status" value="1"/>
</dbReference>
<protein>
    <recommendedName>
        <fullName evidence="6">O-antigen ligase-related domain-containing protein</fullName>
    </recommendedName>
</protein>
<gene>
    <name evidence="7" type="ORF">J2Z48_000033</name>
</gene>
<evidence type="ECO:0000256" key="4">
    <source>
        <dbReference type="ARBA" id="ARBA00023136"/>
    </source>
</evidence>
<evidence type="ECO:0000259" key="6">
    <source>
        <dbReference type="Pfam" id="PF04932"/>
    </source>
</evidence>
<dbReference type="InterPro" id="IPR051533">
    <property type="entry name" value="WaaL-like"/>
</dbReference>
<evidence type="ECO:0000256" key="5">
    <source>
        <dbReference type="SAM" id="Phobius"/>
    </source>
</evidence>
<keyword evidence="8" id="KW-1185">Reference proteome</keyword>
<feature type="transmembrane region" description="Helical" evidence="5">
    <location>
        <begin position="370"/>
        <end position="391"/>
    </location>
</feature>
<feature type="transmembrane region" description="Helical" evidence="5">
    <location>
        <begin position="133"/>
        <end position="155"/>
    </location>
</feature>
<evidence type="ECO:0000256" key="1">
    <source>
        <dbReference type="ARBA" id="ARBA00004141"/>
    </source>
</evidence>
<feature type="transmembrane region" description="Helical" evidence="5">
    <location>
        <begin position="36"/>
        <end position="54"/>
    </location>
</feature>
<evidence type="ECO:0000256" key="2">
    <source>
        <dbReference type="ARBA" id="ARBA00022692"/>
    </source>
</evidence>
<name>A0AAJ1TJV6_9BACL</name>
<comment type="caution">
    <text evidence="7">The sequence shown here is derived from an EMBL/GenBank/DDBJ whole genome shotgun (WGS) entry which is preliminary data.</text>
</comment>
<keyword evidence="4 5" id="KW-0472">Membrane</keyword>
<feature type="transmembrane region" description="Helical" evidence="5">
    <location>
        <begin position="435"/>
        <end position="453"/>
    </location>
</feature>
<comment type="subcellular location">
    <subcellularLocation>
        <location evidence="1">Membrane</location>
        <topology evidence="1">Multi-pass membrane protein</topology>
    </subcellularLocation>
</comment>
<accession>A0AAJ1TJV6</accession>
<dbReference type="AlphaFoldDB" id="A0AAJ1TJV6"/>
<keyword evidence="3 5" id="KW-1133">Transmembrane helix</keyword>
<organism evidence="7 8">
    <name type="scientific">Croceifilum oryzae</name>
    <dbReference type="NCBI Taxonomy" id="1553429"/>
    <lineage>
        <taxon>Bacteria</taxon>
        <taxon>Bacillati</taxon>
        <taxon>Bacillota</taxon>
        <taxon>Bacilli</taxon>
        <taxon>Bacillales</taxon>
        <taxon>Thermoactinomycetaceae</taxon>
        <taxon>Croceifilum</taxon>
    </lineage>
</organism>
<feature type="transmembrane region" description="Helical" evidence="5">
    <location>
        <begin position="205"/>
        <end position="221"/>
    </location>
</feature>
<dbReference type="RefSeq" id="WP_307249823.1">
    <property type="nucleotide sequence ID" value="NZ_JAUSUV010000001.1"/>
</dbReference>
<feature type="transmembrane region" description="Helical" evidence="5">
    <location>
        <begin position="75"/>
        <end position="95"/>
    </location>
</feature>
<reference evidence="7 8" key="1">
    <citation type="submission" date="2023-07" db="EMBL/GenBank/DDBJ databases">
        <title>Genomic Encyclopedia of Type Strains, Phase IV (KMG-IV): sequencing the most valuable type-strain genomes for metagenomic binning, comparative biology and taxonomic classification.</title>
        <authorList>
            <person name="Goeker M."/>
        </authorList>
    </citation>
    <scope>NUCLEOTIDE SEQUENCE [LARGE SCALE GENOMIC DNA]</scope>
    <source>
        <strain evidence="7 8">DSM 46876</strain>
    </source>
</reference>
<dbReference type="PANTHER" id="PTHR37422">
    <property type="entry name" value="TEICHURONIC ACID BIOSYNTHESIS PROTEIN TUAE"/>
    <property type="match status" value="1"/>
</dbReference>
<sequence length="467" mass="52452">MFRKQDRLVNIFFFMIAFALIGPTLGIGTGDFRLTFFRIAFFVLAIGTVVQLVWNKEYRNRKQNREIATIYQVRLVGAFFCFWLLYALISLTWSVSLKDGIRYLIFLGMMLALTFSFPFFIRTYETLWKTAKVLVAVYAMIIGYAVFESMTFIHLPASRGYNSELVSVVTSVFTNQNDLATFITLALPFLITAIFMLPVHKKYKWLLYIGCIFSLYTLFATGSRSNVMFALPLACAVLLLGAFFVVKREKWTKKNITTAIIAVIAAIILANAVGFVLLSDKARAANNAKLASIFGFLGDFQKGGWDAEGEGVIEGETGRSATVRKFLIINGFHFLHKSHYLGVGPGNIEPLMEGAPHVDKKNIHNWWLEVLVNFGVLIFVMYMAVYFWLLWRLWKLASLKRGASTSPVVRWSAFATLASLVGFFFGGMAPSSCIHYTPMWITIGIGLAVVGIGELERKKQAVAQGSE</sequence>
<evidence type="ECO:0000313" key="7">
    <source>
        <dbReference type="EMBL" id="MDQ0415875.1"/>
    </source>
</evidence>
<feature type="transmembrane region" description="Helical" evidence="5">
    <location>
        <begin position="227"/>
        <end position="246"/>
    </location>
</feature>
<dbReference type="InterPro" id="IPR007016">
    <property type="entry name" value="O-antigen_ligase-rel_domated"/>
</dbReference>
<proteinExistence type="predicted"/>
<feature type="transmembrane region" description="Helical" evidence="5">
    <location>
        <begin position="101"/>
        <end position="121"/>
    </location>
</feature>
<dbReference type="GO" id="GO:0016020">
    <property type="term" value="C:membrane"/>
    <property type="evidence" value="ECO:0007669"/>
    <property type="project" value="UniProtKB-SubCell"/>
</dbReference>
<dbReference type="Proteomes" id="UP001238450">
    <property type="component" value="Unassembled WGS sequence"/>
</dbReference>
<feature type="domain" description="O-antigen ligase-related" evidence="6">
    <location>
        <begin position="210"/>
        <end position="382"/>
    </location>
</feature>
<keyword evidence="2 5" id="KW-0812">Transmembrane</keyword>
<dbReference type="EMBL" id="JAUSUV010000001">
    <property type="protein sequence ID" value="MDQ0415875.1"/>
    <property type="molecule type" value="Genomic_DNA"/>
</dbReference>
<evidence type="ECO:0000313" key="8">
    <source>
        <dbReference type="Proteomes" id="UP001238450"/>
    </source>
</evidence>
<feature type="transmembrane region" description="Helical" evidence="5">
    <location>
        <begin position="258"/>
        <end position="278"/>
    </location>
</feature>
<dbReference type="PANTHER" id="PTHR37422:SF23">
    <property type="entry name" value="TEICHURONIC ACID BIOSYNTHESIS PROTEIN TUAE"/>
    <property type="match status" value="1"/>
</dbReference>
<feature type="transmembrane region" description="Helical" evidence="5">
    <location>
        <begin position="179"/>
        <end position="198"/>
    </location>
</feature>